<accession>A0AA86QSD1</accession>
<comment type="caution">
    <text evidence="2">The sequence shown here is derived from an EMBL/GenBank/DDBJ whole genome shotgun (WGS) entry which is preliminary data.</text>
</comment>
<dbReference type="PANTHER" id="PTHR46069:SF1">
    <property type="entry name" value="CHROMOSOME UNDETERMINED SCAFFOLD_125, WHOLE GENOME SHOTGUN SEQUENCE"/>
    <property type="match status" value="1"/>
</dbReference>
<sequence>MPKPKKTKKLSNTVEINKPAYKFYLGKGNNEDLVRQVLLTRSWWVETDDKERNNLLWQQWTPSREYYETFQKPQSICSHLAGNIELHSKLNLYKNVCQYLQKNAFKILMPTYQLFGAEKVKFENHFQYLSNNSVQKPLETEADQSPELLPSLKPKTDPAPNLKNGSKLQFNSERVPFEFQVTKKNLNKKNLWILKPEGLNRGHGIVVVSSISEIQQHIDECRKELPDIKTRSKSNPQKVAAVVAKPTIEQIVNVHTNQQFLIQKYIENPLLFDGRKFDIRCYGLMTAKGDCYVYNRGYLRLTTNKFDLDSKDPAVHLTNNAVQKLLETYCGYEEGNMQSFAELDQLLQEKTHEPTYFTSVLWPKIIQSVTDAMASVSKRIIGKYSCQNCFELFGFDFMITDQLNHILIECNANPCIELSSPVSWWLLPELLDDVFDLTIDRTFSIQQNKQKGVFEPKTLEYWRKTHPEERKVIGMRFQGQKVERKNEFKMVIQGWKVV</sequence>
<keyword evidence="2" id="KW-0436">Ligase</keyword>
<evidence type="ECO:0000313" key="3">
    <source>
        <dbReference type="EMBL" id="CAL6045883.1"/>
    </source>
</evidence>
<dbReference type="GO" id="GO:0016874">
    <property type="term" value="F:ligase activity"/>
    <property type="evidence" value="ECO:0007669"/>
    <property type="project" value="UniProtKB-KW"/>
</dbReference>
<dbReference type="Pfam" id="PF03133">
    <property type="entry name" value="TTL"/>
    <property type="match status" value="1"/>
</dbReference>
<evidence type="ECO:0000256" key="1">
    <source>
        <dbReference type="SAM" id="MobiDB-lite"/>
    </source>
</evidence>
<gene>
    <name evidence="3" type="ORF">HINF_LOCUS41460</name>
    <name evidence="2" type="ORF">HINF_LOCUS45999</name>
</gene>
<dbReference type="InterPro" id="IPR004344">
    <property type="entry name" value="TTL/TTLL_fam"/>
</dbReference>
<keyword evidence="4" id="KW-1185">Reference proteome</keyword>
<dbReference type="AlphaFoldDB" id="A0AA86QSD1"/>
<dbReference type="Gene3D" id="3.30.1490.20">
    <property type="entry name" value="ATP-grasp fold, A domain"/>
    <property type="match status" value="1"/>
</dbReference>
<protein>
    <submittedName>
        <fullName evidence="2">Tubulin tyrosine ligase</fullName>
    </submittedName>
    <submittedName>
        <fullName evidence="3">Tubulin_tyrosine ligase</fullName>
    </submittedName>
</protein>
<evidence type="ECO:0000313" key="2">
    <source>
        <dbReference type="EMBL" id="CAI9958354.1"/>
    </source>
</evidence>
<feature type="region of interest" description="Disordered" evidence="1">
    <location>
        <begin position="140"/>
        <end position="167"/>
    </location>
</feature>
<dbReference type="PROSITE" id="PS51221">
    <property type="entry name" value="TTL"/>
    <property type="match status" value="1"/>
</dbReference>
<organism evidence="2">
    <name type="scientific">Hexamita inflata</name>
    <dbReference type="NCBI Taxonomy" id="28002"/>
    <lineage>
        <taxon>Eukaryota</taxon>
        <taxon>Metamonada</taxon>
        <taxon>Diplomonadida</taxon>
        <taxon>Hexamitidae</taxon>
        <taxon>Hexamitinae</taxon>
        <taxon>Hexamita</taxon>
    </lineage>
</organism>
<proteinExistence type="predicted"/>
<dbReference type="PANTHER" id="PTHR46069">
    <property type="entry name" value="TUBULIN TYROSINE LIGASE"/>
    <property type="match status" value="1"/>
</dbReference>
<reference evidence="3 4" key="2">
    <citation type="submission" date="2024-07" db="EMBL/GenBank/DDBJ databases">
        <authorList>
            <person name="Akdeniz Z."/>
        </authorList>
    </citation>
    <scope>NUCLEOTIDE SEQUENCE [LARGE SCALE GENOMIC DNA]</scope>
</reference>
<evidence type="ECO:0000313" key="4">
    <source>
        <dbReference type="Proteomes" id="UP001642409"/>
    </source>
</evidence>
<dbReference type="Gene3D" id="3.30.470.20">
    <property type="entry name" value="ATP-grasp fold, B domain"/>
    <property type="match status" value="1"/>
</dbReference>
<dbReference type="EMBL" id="CAXDID020000166">
    <property type="protein sequence ID" value="CAL6045883.1"/>
    <property type="molecule type" value="Genomic_DNA"/>
</dbReference>
<dbReference type="SUPFAM" id="SSF56059">
    <property type="entry name" value="Glutathione synthetase ATP-binding domain-like"/>
    <property type="match status" value="1"/>
</dbReference>
<name>A0AA86QSD1_9EUKA</name>
<reference evidence="2" key="1">
    <citation type="submission" date="2023-06" db="EMBL/GenBank/DDBJ databases">
        <authorList>
            <person name="Kurt Z."/>
        </authorList>
    </citation>
    <scope>NUCLEOTIDE SEQUENCE</scope>
</reference>
<dbReference type="GO" id="GO:0005524">
    <property type="term" value="F:ATP binding"/>
    <property type="evidence" value="ECO:0007669"/>
    <property type="project" value="InterPro"/>
</dbReference>
<dbReference type="EMBL" id="CATOUU010000905">
    <property type="protein sequence ID" value="CAI9958354.1"/>
    <property type="molecule type" value="Genomic_DNA"/>
</dbReference>
<dbReference type="Proteomes" id="UP001642409">
    <property type="component" value="Unassembled WGS sequence"/>
</dbReference>
<dbReference type="InterPro" id="IPR013815">
    <property type="entry name" value="ATP_grasp_subdomain_1"/>
</dbReference>